<dbReference type="EMBL" id="CP115541">
    <property type="protein sequence ID" value="WNH54515.1"/>
    <property type="molecule type" value="Genomic_DNA"/>
</dbReference>
<reference evidence="1 2" key="1">
    <citation type="submission" date="2022-12" db="EMBL/GenBank/DDBJ databases">
        <title>Two new species, Stenotrophomonas aracearum and Stenotrophomonas oahuensis, isolated from Anthurium (Araceae family) in Hawaii.</title>
        <authorList>
            <person name="Chunag S.C."/>
            <person name="Dobhal S."/>
            <person name="Alvarez A."/>
            <person name="Arif M."/>
        </authorList>
    </citation>
    <scope>NUCLEOTIDE SEQUENCE [LARGE SCALE GENOMIC DNA]</scope>
    <source>
        <strain evidence="1 2">A5586</strain>
    </source>
</reference>
<accession>A0ABY9YVP8</accession>
<evidence type="ECO:0000313" key="1">
    <source>
        <dbReference type="EMBL" id="WNH54515.1"/>
    </source>
</evidence>
<gene>
    <name evidence="1" type="ORF">PDM29_09640</name>
</gene>
<evidence type="ECO:0000313" key="2">
    <source>
        <dbReference type="Proteomes" id="UP001302072"/>
    </source>
</evidence>
<dbReference type="Proteomes" id="UP001302072">
    <property type="component" value="Chromosome"/>
</dbReference>
<sequence>MVIKRFRRVMVGRVRPHPQPGARARLVLPPLPARLAEQLKDYPLHVEQLQLALQGVAMARGTRLPRIEMALWVLEDRVGRFLAEARRELDAARCSGNVERFAAAQKMEKVMFTLRLRHQWLRDEVFVGYFRDLR</sequence>
<organism evidence="1 2">
    <name type="scientific">Stenotrophomonas oahuensis</name>
    <dbReference type="NCBI Taxonomy" id="3003271"/>
    <lineage>
        <taxon>Bacteria</taxon>
        <taxon>Pseudomonadati</taxon>
        <taxon>Pseudomonadota</taxon>
        <taxon>Gammaproteobacteria</taxon>
        <taxon>Lysobacterales</taxon>
        <taxon>Lysobacteraceae</taxon>
        <taxon>Stenotrophomonas</taxon>
    </lineage>
</organism>
<protein>
    <submittedName>
        <fullName evidence="1">Uncharacterized protein</fullName>
    </submittedName>
</protein>
<name>A0ABY9YVP8_9GAMM</name>
<keyword evidence="2" id="KW-1185">Reference proteome</keyword>
<dbReference type="RefSeq" id="WP_311193606.1">
    <property type="nucleotide sequence ID" value="NZ_CP115541.1"/>
</dbReference>
<proteinExistence type="predicted"/>